<dbReference type="SUPFAM" id="SSF53328">
    <property type="entry name" value="Formyltransferase"/>
    <property type="match status" value="1"/>
</dbReference>
<dbReference type="NCBIfam" id="TIGR00460">
    <property type="entry name" value="fmt"/>
    <property type="match status" value="1"/>
</dbReference>
<comment type="similarity">
    <text evidence="1 5">Belongs to the Fmt family.</text>
</comment>
<dbReference type="PANTHER" id="PTHR11138">
    <property type="entry name" value="METHIONYL-TRNA FORMYLTRANSFERASE"/>
    <property type="match status" value="1"/>
</dbReference>
<protein>
    <recommendedName>
        <fullName evidence="2 5">Methionyl-tRNA formyltransferase</fullName>
        <ecNumber evidence="2 5">2.1.2.9</ecNumber>
    </recommendedName>
</protein>
<evidence type="ECO:0000256" key="4">
    <source>
        <dbReference type="ARBA" id="ARBA00022917"/>
    </source>
</evidence>
<feature type="domain" description="Formyl transferase C-terminal" evidence="7">
    <location>
        <begin position="200"/>
        <end position="294"/>
    </location>
</feature>
<feature type="domain" description="Formyl transferase N-terminal" evidence="6">
    <location>
        <begin position="1"/>
        <end position="179"/>
    </location>
</feature>
<accession>A0ABZ3HBW1</accession>
<dbReference type="CDD" id="cd08704">
    <property type="entry name" value="Met_tRNA_FMT_C"/>
    <property type="match status" value="1"/>
</dbReference>
<dbReference type="InterPro" id="IPR036477">
    <property type="entry name" value="Formyl_transf_N_sf"/>
</dbReference>
<evidence type="ECO:0000256" key="1">
    <source>
        <dbReference type="ARBA" id="ARBA00010699"/>
    </source>
</evidence>
<dbReference type="HAMAP" id="MF_00182">
    <property type="entry name" value="Formyl_trans"/>
    <property type="match status" value="1"/>
</dbReference>
<dbReference type="InterPro" id="IPR011034">
    <property type="entry name" value="Formyl_transferase-like_C_sf"/>
</dbReference>
<dbReference type="InterPro" id="IPR005794">
    <property type="entry name" value="Fmt"/>
</dbReference>
<organism evidence="8 9">
    <name type="scientific">Sulfurimonas diazotrophicus</name>
    <dbReference type="NCBI Taxonomy" id="3131939"/>
    <lineage>
        <taxon>Bacteria</taxon>
        <taxon>Pseudomonadati</taxon>
        <taxon>Campylobacterota</taxon>
        <taxon>Epsilonproteobacteria</taxon>
        <taxon>Campylobacterales</taxon>
        <taxon>Sulfurimonadaceae</taxon>
        <taxon>Sulfurimonas</taxon>
    </lineage>
</organism>
<evidence type="ECO:0000256" key="5">
    <source>
        <dbReference type="HAMAP-Rule" id="MF_00182"/>
    </source>
</evidence>
<evidence type="ECO:0000313" key="9">
    <source>
        <dbReference type="Proteomes" id="UP001447842"/>
    </source>
</evidence>
<proteinExistence type="inferred from homology"/>
<dbReference type="PANTHER" id="PTHR11138:SF5">
    <property type="entry name" value="METHIONYL-TRNA FORMYLTRANSFERASE, MITOCHONDRIAL"/>
    <property type="match status" value="1"/>
</dbReference>
<reference evidence="8 9" key="1">
    <citation type="submission" date="2024-03" db="EMBL/GenBank/DDBJ databases">
        <title>Sulfurimonas sp. HSL3-1.</title>
        <authorList>
            <person name="Wang S."/>
        </authorList>
    </citation>
    <scope>NUCLEOTIDE SEQUENCE [LARGE SCALE GENOMIC DNA]</scope>
    <source>
        <strain evidence="8 9">HSL3-1</strain>
    </source>
</reference>
<dbReference type="EMBL" id="CP147920">
    <property type="protein sequence ID" value="XAU15852.1"/>
    <property type="molecule type" value="Genomic_DNA"/>
</dbReference>
<dbReference type="CDD" id="cd08646">
    <property type="entry name" value="FMT_core_Met-tRNA-FMT_N"/>
    <property type="match status" value="1"/>
</dbReference>
<evidence type="ECO:0000256" key="2">
    <source>
        <dbReference type="ARBA" id="ARBA00012261"/>
    </source>
</evidence>
<dbReference type="Pfam" id="PF00551">
    <property type="entry name" value="Formyl_trans_N"/>
    <property type="match status" value="1"/>
</dbReference>
<sequence>MKVIFMGTPDYASRILETLIAQHDIEVVAAYTQPDKPVGRKKVLTPPPVKTVAEAAGIPVFQPERLRDEATVETLQAIPCDYIVVAAYGQILPKAVLAHAPCINLHASILPQYRGASPIQQSLLNGDKETGVTAMLMEEGLDTGPILATRRIAIGDDETVGSLFERLTDLAADMTPEVLRSYSTLTPVPQNDADASLCKKISKADGEVAFDDARTLYNKYRAFTPWPGVYLSGGLKLTKMHLAEEEGSFVPGRILAVEKSQVKIGCSTGALWIETVQPPSKKAMAVIDYLNGKRLGLDDTLA</sequence>
<comment type="function">
    <text evidence="5">Attaches a formyl group to the free amino group of methionyl-tRNA(fMet). The formyl group appears to play a dual role in the initiator identity of N-formylmethionyl-tRNA by promoting its recognition by IF2 and preventing the misappropriation of this tRNA by the elongation apparatus.</text>
</comment>
<dbReference type="SUPFAM" id="SSF50486">
    <property type="entry name" value="FMT C-terminal domain-like"/>
    <property type="match status" value="1"/>
</dbReference>
<evidence type="ECO:0000259" key="6">
    <source>
        <dbReference type="Pfam" id="PF00551"/>
    </source>
</evidence>
<comment type="catalytic activity">
    <reaction evidence="5">
        <text>L-methionyl-tRNA(fMet) + (6R)-10-formyltetrahydrofolate = N-formyl-L-methionyl-tRNA(fMet) + (6S)-5,6,7,8-tetrahydrofolate + H(+)</text>
        <dbReference type="Rhea" id="RHEA:24380"/>
        <dbReference type="Rhea" id="RHEA-COMP:9952"/>
        <dbReference type="Rhea" id="RHEA-COMP:9953"/>
        <dbReference type="ChEBI" id="CHEBI:15378"/>
        <dbReference type="ChEBI" id="CHEBI:57453"/>
        <dbReference type="ChEBI" id="CHEBI:78530"/>
        <dbReference type="ChEBI" id="CHEBI:78844"/>
        <dbReference type="ChEBI" id="CHEBI:195366"/>
        <dbReference type="EC" id="2.1.2.9"/>
    </reaction>
</comment>
<evidence type="ECO:0000259" key="7">
    <source>
        <dbReference type="Pfam" id="PF02911"/>
    </source>
</evidence>
<feature type="binding site" evidence="5">
    <location>
        <begin position="108"/>
        <end position="111"/>
    </location>
    <ligand>
        <name>(6S)-5,6,7,8-tetrahydrofolate</name>
        <dbReference type="ChEBI" id="CHEBI:57453"/>
    </ligand>
</feature>
<dbReference type="Pfam" id="PF02911">
    <property type="entry name" value="Formyl_trans_C"/>
    <property type="match status" value="1"/>
</dbReference>
<keyword evidence="9" id="KW-1185">Reference proteome</keyword>
<dbReference type="EC" id="2.1.2.9" evidence="2 5"/>
<evidence type="ECO:0000256" key="3">
    <source>
        <dbReference type="ARBA" id="ARBA00022679"/>
    </source>
</evidence>
<dbReference type="InterPro" id="IPR005793">
    <property type="entry name" value="Formyl_trans_C"/>
</dbReference>
<dbReference type="InterPro" id="IPR002376">
    <property type="entry name" value="Formyl_transf_N"/>
</dbReference>
<keyword evidence="3 5" id="KW-0808">Transferase</keyword>
<dbReference type="InterPro" id="IPR044135">
    <property type="entry name" value="Met-tRNA-FMT_C"/>
</dbReference>
<dbReference type="Gene3D" id="3.40.50.12230">
    <property type="match status" value="1"/>
</dbReference>
<dbReference type="GO" id="GO:0004479">
    <property type="term" value="F:methionyl-tRNA formyltransferase activity"/>
    <property type="evidence" value="ECO:0007669"/>
    <property type="project" value="UniProtKB-EC"/>
</dbReference>
<dbReference type="Proteomes" id="UP001447842">
    <property type="component" value="Chromosome"/>
</dbReference>
<keyword evidence="4 5" id="KW-0648">Protein biosynthesis</keyword>
<evidence type="ECO:0000313" key="8">
    <source>
        <dbReference type="EMBL" id="XAU15852.1"/>
    </source>
</evidence>
<dbReference type="InterPro" id="IPR041711">
    <property type="entry name" value="Met-tRNA-FMT_N"/>
</dbReference>
<gene>
    <name evidence="5 8" type="primary">fmt</name>
    <name evidence="8" type="ORF">WCY31_03910</name>
</gene>
<dbReference type="RefSeq" id="WP_345973230.1">
    <property type="nucleotide sequence ID" value="NZ_CP147920.1"/>
</dbReference>
<name>A0ABZ3HBW1_9BACT</name>